<comment type="similarity">
    <text evidence="1">Belongs to the proteasome subunit S3 family.</text>
</comment>
<evidence type="ECO:0000256" key="1">
    <source>
        <dbReference type="ARBA" id="ARBA00007912"/>
    </source>
</evidence>
<comment type="caution">
    <text evidence="4">The sequence shown here is derived from an EMBL/GenBank/DDBJ whole genome shotgun (WGS) entry which is preliminary data.</text>
</comment>
<dbReference type="EMBL" id="JADGJH010001923">
    <property type="protein sequence ID" value="KAJ3107077.1"/>
    <property type="molecule type" value="Genomic_DNA"/>
</dbReference>
<dbReference type="Pfam" id="PF01399">
    <property type="entry name" value="PCI"/>
    <property type="match status" value="1"/>
</dbReference>
<reference evidence="4" key="1">
    <citation type="submission" date="2020-05" db="EMBL/GenBank/DDBJ databases">
        <title>Phylogenomic resolution of chytrid fungi.</title>
        <authorList>
            <person name="Stajich J.E."/>
            <person name="Amses K."/>
            <person name="Simmons R."/>
            <person name="Seto K."/>
            <person name="Myers J."/>
            <person name="Bonds A."/>
            <person name="Quandt C.A."/>
            <person name="Barry K."/>
            <person name="Liu P."/>
            <person name="Grigoriev I."/>
            <person name="Longcore J.E."/>
            <person name="James T.Y."/>
        </authorList>
    </citation>
    <scope>NUCLEOTIDE SEQUENCE</scope>
    <source>
        <strain evidence="4">JEL0513</strain>
    </source>
</reference>
<dbReference type="GO" id="GO:0042176">
    <property type="term" value="P:regulation of protein catabolic process"/>
    <property type="evidence" value="ECO:0007669"/>
    <property type="project" value="InterPro"/>
</dbReference>
<evidence type="ECO:0000313" key="5">
    <source>
        <dbReference type="Proteomes" id="UP001211907"/>
    </source>
</evidence>
<sequence>MSTTTGTTIAAPPAVTDQFIIAGTLIATAPPPIQNILISQAHTQKNNLEIKQNVALLERSVISAEPRFAVRALRASAILRSKLSLAVLAKAAATILPKDAAFTGKLSKYFSTGEMDVDVPAVSTEVKQSSAAPEVEIYLGFLILVFLHDSGANAEGLALSSELVDYIQQLNRRTLDQLAAKIYFYYERFFELANRLTDIRPKLLAAQRTASLRHDDETQAVLLNLLLRNYIHFNLYDQADKLVSKTAFPENAGNSQSARYFYYLGERQKEESRIKAIQLDYTASHRDLIQAIRKAPKNPKSAGFQQAVHKLAIIVQLLTGEIPERSVFREPFLREALVPYLSITQAVRIGDLGKFQNTLTKYITTFRVDKTYTLILRLRHNVIKTGIRMISLAYSKISLKDICLKLQLDSEEDAEYIVGKAIRDGVIDAIIEHEHGFMKSKEIVDIYSTNEPQNAFHNRITFCLNLHNESVKALRFPYSQRKETSLIDTMREEERLIAGELAEADLDNDDMGEF</sequence>
<keyword evidence="5" id="KW-1185">Reference proteome</keyword>
<proteinExistence type="inferred from homology"/>
<evidence type="ECO:0000256" key="2">
    <source>
        <dbReference type="ARBA" id="ARBA00022942"/>
    </source>
</evidence>
<dbReference type="AlphaFoldDB" id="A0AAD5SUQ5"/>
<feature type="domain" description="PCI" evidence="3">
    <location>
        <begin position="255"/>
        <end position="445"/>
    </location>
</feature>
<protein>
    <submittedName>
        <fullName evidence="4">26S proteasome non-ATPase regulatory subunit</fullName>
    </submittedName>
</protein>
<evidence type="ECO:0000259" key="3">
    <source>
        <dbReference type="PROSITE" id="PS50250"/>
    </source>
</evidence>
<dbReference type="InterPro" id="IPR013586">
    <property type="entry name" value="PSMD3_C"/>
</dbReference>
<dbReference type="Pfam" id="PF08375">
    <property type="entry name" value="Rpn3_C"/>
    <property type="match status" value="1"/>
</dbReference>
<dbReference type="InterPro" id="IPR000717">
    <property type="entry name" value="PCI_dom"/>
</dbReference>
<dbReference type="SUPFAM" id="SSF46785">
    <property type="entry name" value="Winged helix' DNA-binding domain"/>
    <property type="match status" value="1"/>
</dbReference>
<keyword evidence="2 4" id="KW-0647">Proteasome</keyword>
<dbReference type="PANTHER" id="PTHR10758">
    <property type="entry name" value="26S PROTEASOME NON-ATPASE REGULATORY SUBUNIT 3/COP9 SIGNALOSOME COMPLEX SUBUNIT 3"/>
    <property type="match status" value="1"/>
</dbReference>
<evidence type="ECO:0000313" key="4">
    <source>
        <dbReference type="EMBL" id="KAJ3107077.1"/>
    </source>
</evidence>
<dbReference type="GO" id="GO:0030234">
    <property type="term" value="F:enzyme regulator activity"/>
    <property type="evidence" value="ECO:0007669"/>
    <property type="project" value="InterPro"/>
</dbReference>
<gene>
    <name evidence="4" type="primary">RPN3_1</name>
    <name evidence="4" type="ORF">HK100_003647</name>
</gene>
<dbReference type="PANTHER" id="PTHR10758:SF2">
    <property type="entry name" value="26S PROTEASOME NON-ATPASE REGULATORY SUBUNIT 3"/>
    <property type="match status" value="1"/>
</dbReference>
<dbReference type="GO" id="GO:0008541">
    <property type="term" value="C:proteasome regulatory particle, lid subcomplex"/>
    <property type="evidence" value="ECO:0007669"/>
    <property type="project" value="TreeGrafter"/>
</dbReference>
<dbReference type="SMART" id="SM00088">
    <property type="entry name" value="PINT"/>
    <property type="match status" value="1"/>
</dbReference>
<organism evidence="4 5">
    <name type="scientific">Physocladia obscura</name>
    <dbReference type="NCBI Taxonomy" id="109957"/>
    <lineage>
        <taxon>Eukaryota</taxon>
        <taxon>Fungi</taxon>
        <taxon>Fungi incertae sedis</taxon>
        <taxon>Chytridiomycota</taxon>
        <taxon>Chytridiomycota incertae sedis</taxon>
        <taxon>Chytridiomycetes</taxon>
        <taxon>Chytridiales</taxon>
        <taxon>Chytriomycetaceae</taxon>
        <taxon>Physocladia</taxon>
    </lineage>
</organism>
<dbReference type="Proteomes" id="UP001211907">
    <property type="component" value="Unassembled WGS sequence"/>
</dbReference>
<dbReference type="SMART" id="SM00753">
    <property type="entry name" value="PAM"/>
    <property type="match status" value="1"/>
</dbReference>
<dbReference type="GO" id="GO:0006511">
    <property type="term" value="P:ubiquitin-dependent protein catabolic process"/>
    <property type="evidence" value="ECO:0007669"/>
    <property type="project" value="TreeGrafter"/>
</dbReference>
<dbReference type="InterPro" id="IPR050756">
    <property type="entry name" value="CSN3"/>
</dbReference>
<dbReference type="InterPro" id="IPR057985">
    <property type="entry name" value="TPR_PSMD3_N"/>
</dbReference>
<accession>A0AAD5SUQ5</accession>
<dbReference type="Pfam" id="PF25573">
    <property type="entry name" value="TPR_PSMD3_N"/>
    <property type="match status" value="1"/>
</dbReference>
<dbReference type="PROSITE" id="PS50250">
    <property type="entry name" value="PCI"/>
    <property type="match status" value="1"/>
</dbReference>
<dbReference type="InterPro" id="IPR036390">
    <property type="entry name" value="WH_DNA-bd_sf"/>
</dbReference>
<name>A0AAD5SUQ5_9FUNG</name>